<dbReference type="AlphaFoldDB" id="A0A9P4I7S4"/>
<keyword evidence="2" id="KW-0001">2Fe-2S</keyword>
<sequence>MTIPRTASRNLLLRQKGPLQRFLRTLSTTHPPRPNPKRVDMPRPSSYSLTRRSFSAAKSASHNNWSPPKAGEELYTTFIDKGGNEHKIAVSKGDNLLDVAQANDIDIEGACQRSCACSTCHVIVDGEEMYEKMTEPDDSENDMLDLAFGLTKTSRLGCQVIIDEALDGIRVKLPSMTRNAQASDFSSQK</sequence>
<feature type="compositionally biased region" description="Polar residues" evidence="7">
    <location>
        <begin position="45"/>
        <end position="66"/>
    </location>
</feature>
<accession>A0A9P4I7S4</accession>
<dbReference type="Proteomes" id="UP000799772">
    <property type="component" value="Unassembled WGS sequence"/>
</dbReference>
<dbReference type="CDD" id="cd00207">
    <property type="entry name" value="fer2"/>
    <property type="match status" value="1"/>
</dbReference>
<comment type="cofactor">
    <cofactor evidence="6">
        <name>[2Fe-2S] cluster</name>
        <dbReference type="ChEBI" id="CHEBI:190135"/>
    </cofactor>
</comment>
<evidence type="ECO:0000256" key="4">
    <source>
        <dbReference type="ARBA" id="ARBA00023004"/>
    </source>
</evidence>
<dbReference type="InterPro" id="IPR012675">
    <property type="entry name" value="Beta-grasp_dom_sf"/>
</dbReference>
<protein>
    <submittedName>
        <fullName evidence="9">Ferredoxin</fullName>
    </submittedName>
</protein>
<gene>
    <name evidence="9" type="ORF">NA57DRAFT_48788</name>
</gene>
<dbReference type="PROSITE" id="PS00814">
    <property type="entry name" value="ADX"/>
    <property type="match status" value="1"/>
</dbReference>
<evidence type="ECO:0000313" key="9">
    <source>
        <dbReference type="EMBL" id="KAF2093316.1"/>
    </source>
</evidence>
<evidence type="ECO:0000259" key="8">
    <source>
        <dbReference type="PROSITE" id="PS51085"/>
    </source>
</evidence>
<evidence type="ECO:0000313" key="10">
    <source>
        <dbReference type="Proteomes" id="UP000799772"/>
    </source>
</evidence>
<evidence type="ECO:0000256" key="1">
    <source>
        <dbReference type="ARBA" id="ARBA00010914"/>
    </source>
</evidence>
<evidence type="ECO:0000256" key="7">
    <source>
        <dbReference type="SAM" id="MobiDB-lite"/>
    </source>
</evidence>
<dbReference type="GO" id="GO:0140647">
    <property type="term" value="P:P450-containing electron transport chain"/>
    <property type="evidence" value="ECO:0007669"/>
    <property type="project" value="InterPro"/>
</dbReference>
<comment type="caution">
    <text evidence="9">The sequence shown here is derived from an EMBL/GenBank/DDBJ whole genome shotgun (WGS) entry which is preliminary data.</text>
</comment>
<keyword evidence="4" id="KW-0408">Iron</keyword>
<comment type="similarity">
    <text evidence="1">Belongs to the adrenodoxin/putidaredoxin family.</text>
</comment>
<proteinExistence type="inferred from homology"/>
<reference evidence="9" key="1">
    <citation type="journal article" date="2020" name="Stud. Mycol.">
        <title>101 Dothideomycetes genomes: a test case for predicting lifestyles and emergence of pathogens.</title>
        <authorList>
            <person name="Haridas S."/>
            <person name="Albert R."/>
            <person name="Binder M."/>
            <person name="Bloem J."/>
            <person name="Labutti K."/>
            <person name="Salamov A."/>
            <person name="Andreopoulos B."/>
            <person name="Baker S."/>
            <person name="Barry K."/>
            <person name="Bills G."/>
            <person name="Bluhm B."/>
            <person name="Cannon C."/>
            <person name="Castanera R."/>
            <person name="Culley D."/>
            <person name="Daum C."/>
            <person name="Ezra D."/>
            <person name="Gonzalez J."/>
            <person name="Henrissat B."/>
            <person name="Kuo A."/>
            <person name="Liang C."/>
            <person name="Lipzen A."/>
            <person name="Lutzoni F."/>
            <person name="Magnuson J."/>
            <person name="Mondo S."/>
            <person name="Nolan M."/>
            <person name="Ohm R."/>
            <person name="Pangilinan J."/>
            <person name="Park H.-J."/>
            <person name="Ramirez L."/>
            <person name="Alfaro M."/>
            <person name="Sun H."/>
            <person name="Tritt A."/>
            <person name="Yoshinaga Y."/>
            <person name="Zwiers L.-H."/>
            <person name="Turgeon B."/>
            <person name="Goodwin S."/>
            <person name="Spatafora J."/>
            <person name="Crous P."/>
            <person name="Grigoriev I."/>
        </authorList>
    </citation>
    <scope>NUCLEOTIDE SEQUENCE</scope>
    <source>
        <strain evidence="9">CBS 133067</strain>
    </source>
</reference>
<dbReference type="PANTHER" id="PTHR23426:SF65">
    <property type="entry name" value="FERREDOXIN-2, MITOCHONDRIAL"/>
    <property type="match status" value="1"/>
</dbReference>
<organism evidence="9 10">
    <name type="scientific">Rhizodiscina lignyota</name>
    <dbReference type="NCBI Taxonomy" id="1504668"/>
    <lineage>
        <taxon>Eukaryota</taxon>
        <taxon>Fungi</taxon>
        <taxon>Dikarya</taxon>
        <taxon>Ascomycota</taxon>
        <taxon>Pezizomycotina</taxon>
        <taxon>Dothideomycetes</taxon>
        <taxon>Pleosporomycetidae</taxon>
        <taxon>Aulographales</taxon>
        <taxon>Rhizodiscinaceae</taxon>
        <taxon>Rhizodiscina</taxon>
    </lineage>
</organism>
<dbReference type="GO" id="GO:0051537">
    <property type="term" value="F:2 iron, 2 sulfur cluster binding"/>
    <property type="evidence" value="ECO:0007669"/>
    <property type="project" value="UniProtKB-KW"/>
</dbReference>
<dbReference type="InterPro" id="IPR001055">
    <property type="entry name" value="Adrenodoxin-like"/>
</dbReference>
<dbReference type="GO" id="GO:0046872">
    <property type="term" value="F:metal ion binding"/>
    <property type="evidence" value="ECO:0007669"/>
    <property type="project" value="UniProtKB-KW"/>
</dbReference>
<name>A0A9P4I7S4_9PEZI</name>
<keyword evidence="10" id="KW-1185">Reference proteome</keyword>
<dbReference type="InterPro" id="IPR018298">
    <property type="entry name" value="Adrenodoxin_Fe-S_BS"/>
</dbReference>
<evidence type="ECO:0000256" key="6">
    <source>
        <dbReference type="ARBA" id="ARBA00034078"/>
    </source>
</evidence>
<dbReference type="PANTHER" id="PTHR23426">
    <property type="entry name" value="FERREDOXIN/ADRENODOXIN"/>
    <property type="match status" value="1"/>
</dbReference>
<dbReference type="SUPFAM" id="SSF54292">
    <property type="entry name" value="2Fe-2S ferredoxin-like"/>
    <property type="match status" value="1"/>
</dbReference>
<dbReference type="GO" id="GO:0005739">
    <property type="term" value="C:mitochondrion"/>
    <property type="evidence" value="ECO:0007669"/>
    <property type="project" value="TreeGrafter"/>
</dbReference>
<dbReference type="GO" id="GO:0009055">
    <property type="term" value="F:electron transfer activity"/>
    <property type="evidence" value="ECO:0007669"/>
    <property type="project" value="TreeGrafter"/>
</dbReference>
<feature type="region of interest" description="Disordered" evidence="7">
    <location>
        <begin position="26"/>
        <end position="66"/>
    </location>
</feature>
<evidence type="ECO:0000256" key="5">
    <source>
        <dbReference type="ARBA" id="ARBA00023014"/>
    </source>
</evidence>
<dbReference type="Gene3D" id="3.10.20.30">
    <property type="match status" value="1"/>
</dbReference>
<dbReference type="InterPro" id="IPR001041">
    <property type="entry name" value="2Fe-2S_ferredoxin-type"/>
</dbReference>
<evidence type="ECO:0000256" key="2">
    <source>
        <dbReference type="ARBA" id="ARBA00022714"/>
    </source>
</evidence>
<feature type="domain" description="2Fe-2S ferredoxin-type" evidence="8">
    <location>
        <begin position="74"/>
        <end position="177"/>
    </location>
</feature>
<dbReference type="PROSITE" id="PS51085">
    <property type="entry name" value="2FE2S_FER_2"/>
    <property type="match status" value="1"/>
</dbReference>
<keyword evidence="3" id="KW-0479">Metal-binding</keyword>
<keyword evidence="5" id="KW-0411">Iron-sulfur</keyword>
<evidence type="ECO:0000256" key="3">
    <source>
        <dbReference type="ARBA" id="ARBA00022723"/>
    </source>
</evidence>
<dbReference type="EMBL" id="ML978139">
    <property type="protein sequence ID" value="KAF2093316.1"/>
    <property type="molecule type" value="Genomic_DNA"/>
</dbReference>
<dbReference type="PRINTS" id="PR00355">
    <property type="entry name" value="ADRENODOXIN"/>
</dbReference>
<dbReference type="Pfam" id="PF00111">
    <property type="entry name" value="Fer2"/>
    <property type="match status" value="1"/>
</dbReference>
<dbReference type="InterPro" id="IPR036010">
    <property type="entry name" value="2Fe-2S_ferredoxin-like_sf"/>
</dbReference>
<dbReference type="OrthoDB" id="268593at2759"/>